<gene>
    <name evidence="1" type="ORF">EKK97_13855</name>
</gene>
<evidence type="ECO:0000313" key="1">
    <source>
        <dbReference type="EMBL" id="QHC50449.1"/>
    </source>
</evidence>
<sequence>MTNEQIALLAGITALTLACRDQTGIRIYHEVQAWPDGHTWSQVRALGGNCDPIFGTLIDIQADGSEVRVSGAAEITTLAQQRDALASWIAEHRKEKAA</sequence>
<protein>
    <submittedName>
        <fullName evidence="1">Uncharacterized protein</fullName>
    </submittedName>
</protein>
<dbReference type="Proteomes" id="UP000464013">
    <property type="component" value="Chromosome"/>
</dbReference>
<evidence type="ECO:0000313" key="2">
    <source>
        <dbReference type="Proteomes" id="UP000464013"/>
    </source>
</evidence>
<reference evidence="1 2" key="1">
    <citation type="submission" date="2019-01" db="EMBL/GenBank/DDBJ databases">
        <title>Complete genome of a denitifying bacterium Halomons sp. BC-M4-5.</title>
        <authorList>
            <person name="Wang L."/>
            <person name="Shao Z."/>
        </authorList>
    </citation>
    <scope>NUCLEOTIDE SEQUENCE [LARGE SCALE GENOMIC DNA]</scope>
    <source>
        <strain evidence="1 2">BC-M4-5</strain>
    </source>
</reference>
<dbReference type="AlphaFoldDB" id="A0A6I6SIU7"/>
<keyword evidence="2" id="KW-1185">Reference proteome</keyword>
<accession>A0A6I6SIU7</accession>
<dbReference type="RefSeq" id="WP_159552705.1">
    <property type="nucleotide sequence ID" value="NZ_CP035042.1"/>
</dbReference>
<name>A0A6I6SIU7_9GAMM</name>
<proteinExistence type="predicted"/>
<dbReference type="KEGG" id="htx:EKK97_13855"/>
<dbReference type="EMBL" id="CP035042">
    <property type="protein sequence ID" value="QHC50449.1"/>
    <property type="molecule type" value="Genomic_DNA"/>
</dbReference>
<organism evidence="1 2">
    <name type="scientific">Billgrantia tianxiuensis</name>
    <dbReference type="NCBI Taxonomy" id="2497861"/>
    <lineage>
        <taxon>Bacteria</taxon>
        <taxon>Pseudomonadati</taxon>
        <taxon>Pseudomonadota</taxon>
        <taxon>Gammaproteobacteria</taxon>
        <taxon>Oceanospirillales</taxon>
        <taxon>Halomonadaceae</taxon>
        <taxon>Billgrantia</taxon>
    </lineage>
</organism>